<evidence type="ECO:0000256" key="1">
    <source>
        <dbReference type="HAMAP-Rule" id="MF_00715"/>
    </source>
</evidence>
<evidence type="ECO:0000313" key="4">
    <source>
        <dbReference type="Proteomes" id="UP001297581"/>
    </source>
</evidence>
<feature type="coiled-coil region" evidence="2">
    <location>
        <begin position="5"/>
        <end position="39"/>
    </location>
</feature>
<organism evidence="3 4">
    <name type="scientific">Shewanella zhuhaiensis</name>
    <dbReference type="NCBI Taxonomy" id="2919576"/>
    <lineage>
        <taxon>Bacteria</taxon>
        <taxon>Pseudomonadati</taxon>
        <taxon>Pseudomonadota</taxon>
        <taxon>Gammaproteobacteria</taxon>
        <taxon>Alteromonadales</taxon>
        <taxon>Shewanellaceae</taxon>
        <taxon>Shewanella</taxon>
    </lineage>
</organism>
<dbReference type="InterPro" id="IPR007236">
    <property type="entry name" value="SlyX"/>
</dbReference>
<dbReference type="PANTHER" id="PTHR36508:SF1">
    <property type="entry name" value="PROTEIN SLYX"/>
    <property type="match status" value="1"/>
</dbReference>
<proteinExistence type="inferred from homology"/>
<dbReference type="Proteomes" id="UP001297581">
    <property type="component" value="Unassembled WGS sequence"/>
</dbReference>
<dbReference type="Pfam" id="PF04102">
    <property type="entry name" value="SlyX"/>
    <property type="match status" value="1"/>
</dbReference>
<protein>
    <recommendedName>
        <fullName evidence="1">Protein SlyX homolog</fullName>
    </recommendedName>
</protein>
<evidence type="ECO:0000313" key="3">
    <source>
        <dbReference type="EMBL" id="MCH4293019.1"/>
    </source>
</evidence>
<comment type="caution">
    <text evidence="3">The sequence shown here is derived from an EMBL/GenBank/DDBJ whole genome shotgun (WGS) entry which is preliminary data.</text>
</comment>
<dbReference type="HAMAP" id="MF_00715">
    <property type="entry name" value="SlyX"/>
    <property type="match status" value="1"/>
</dbReference>
<keyword evidence="2" id="KW-0175">Coiled coil</keyword>
<comment type="similarity">
    <text evidence="1">Belongs to the SlyX family.</text>
</comment>
<accession>A0AAJ1BDY5</accession>
<name>A0AAJ1BDY5_9GAMM</name>
<keyword evidence="4" id="KW-1185">Reference proteome</keyword>
<dbReference type="AlphaFoldDB" id="A0AAJ1BDY5"/>
<reference evidence="3 4" key="1">
    <citation type="submission" date="2022-02" db="EMBL/GenBank/DDBJ databases">
        <title>The genome sequence of Shewanella sp. 3B26.</title>
        <authorList>
            <person name="Du J."/>
        </authorList>
    </citation>
    <scope>NUCLEOTIDE SEQUENCE [LARGE SCALE GENOMIC DNA]</scope>
    <source>
        <strain evidence="3 4">3B26</strain>
    </source>
</reference>
<dbReference type="RefSeq" id="WP_240589640.1">
    <property type="nucleotide sequence ID" value="NZ_JAKUDL010000001.1"/>
</dbReference>
<gene>
    <name evidence="1" type="primary">slyX</name>
    <name evidence="3" type="ORF">MJ923_01710</name>
</gene>
<dbReference type="EMBL" id="JAKUDL010000001">
    <property type="protein sequence ID" value="MCH4293019.1"/>
    <property type="molecule type" value="Genomic_DNA"/>
</dbReference>
<dbReference type="PANTHER" id="PTHR36508">
    <property type="entry name" value="PROTEIN SLYX"/>
    <property type="match status" value="1"/>
</dbReference>
<evidence type="ECO:0000256" key="2">
    <source>
        <dbReference type="SAM" id="Coils"/>
    </source>
</evidence>
<sequence>MQTDLQALQREIEELQTKLAFTEMTVEELNQEVIRLNDMVARQTYTLELVVNKLKAMEPSNIASESEETPPPHY</sequence>